<keyword evidence="1" id="KW-0186">Copper</keyword>
<comment type="similarity">
    <text evidence="1">Belongs to the copper/topaquinone oxidase family.</text>
</comment>
<evidence type="ECO:0000313" key="4">
    <source>
        <dbReference type="Proteomes" id="UP000030151"/>
    </source>
</evidence>
<evidence type="ECO:0000256" key="1">
    <source>
        <dbReference type="RuleBase" id="RU000672"/>
    </source>
</evidence>
<dbReference type="GO" id="GO:0005507">
    <property type="term" value="F:copper ion binding"/>
    <property type="evidence" value="ECO:0007669"/>
    <property type="project" value="InterPro"/>
</dbReference>
<dbReference type="HOGENOM" id="CLU_2339163_0_0_1"/>
<dbReference type="AlphaFoldDB" id="A0A0A1UWY0"/>
<comment type="PTM">
    <text evidence="1">Topaquinone (TPQ) is generated by copper-dependent autoxidation of a specific tyrosyl residue.</text>
</comment>
<proteinExistence type="inferred from homology"/>
<keyword evidence="1" id="KW-0801">TPQ</keyword>
<gene>
    <name evidence="3" type="ORF">X797_004688</name>
</gene>
<organism evidence="3 4">
    <name type="scientific">Metarhizium robertsii</name>
    <dbReference type="NCBI Taxonomy" id="568076"/>
    <lineage>
        <taxon>Eukaryota</taxon>
        <taxon>Fungi</taxon>
        <taxon>Dikarya</taxon>
        <taxon>Ascomycota</taxon>
        <taxon>Pezizomycotina</taxon>
        <taxon>Sordariomycetes</taxon>
        <taxon>Hypocreomycetidae</taxon>
        <taxon>Hypocreales</taxon>
        <taxon>Clavicipitaceae</taxon>
        <taxon>Metarhizium</taxon>
    </lineage>
</organism>
<dbReference type="GO" id="GO:0048038">
    <property type="term" value="F:quinone binding"/>
    <property type="evidence" value="ECO:0007669"/>
    <property type="project" value="InterPro"/>
</dbReference>
<feature type="non-terminal residue" evidence="3">
    <location>
        <position position="98"/>
    </location>
</feature>
<dbReference type="InterPro" id="IPR015800">
    <property type="entry name" value="Cu_amine_oxidase_N2"/>
</dbReference>
<dbReference type="InterPro" id="IPR016182">
    <property type="entry name" value="Cu_amine_oxidase_N-reg"/>
</dbReference>
<dbReference type="Gene3D" id="3.10.450.40">
    <property type="match status" value="1"/>
</dbReference>
<protein>
    <recommendedName>
        <fullName evidence="1">Amine oxidase</fullName>
        <ecNumber evidence="1">1.4.3.-</ecNumber>
    </recommendedName>
</protein>
<keyword evidence="1" id="KW-0479">Metal-binding</keyword>
<dbReference type="SUPFAM" id="SSF54416">
    <property type="entry name" value="Amine oxidase N-terminal region"/>
    <property type="match status" value="1"/>
</dbReference>
<name>A0A0A1UWY0_9HYPO</name>
<evidence type="ECO:0000313" key="3">
    <source>
        <dbReference type="EMBL" id="EXV01853.1"/>
    </source>
</evidence>
<dbReference type="InterPro" id="IPR000269">
    <property type="entry name" value="Cu_amine_oxidase"/>
</dbReference>
<comment type="cofactor">
    <cofactor evidence="1">
        <name>Cu cation</name>
        <dbReference type="ChEBI" id="CHEBI:23378"/>
    </cofactor>
    <text evidence="1">Contains 1 topaquinone per subunit.</text>
</comment>
<reference evidence="3 4" key="1">
    <citation type="submission" date="2014-02" db="EMBL/GenBank/DDBJ databases">
        <title>The genome sequence of the entomopathogenic fungus Metarhizium robertsii ARSEF 2575.</title>
        <authorList>
            <person name="Giuliano Garisto Donzelli B."/>
            <person name="Roe B.A."/>
            <person name="Macmil S.L."/>
            <person name="Krasnoff S.B."/>
            <person name="Gibson D.M."/>
        </authorList>
    </citation>
    <scope>NUCLEOTIDE SEQUENCE [LARGE SCALE GENOMIC DNA]</scope>
    <source>
        <strain evidence="3 4">ARSEF 2575</strain>
    </source>
</reference>
<evidence type="ECO:0000259" key="2">
    <source>
        <dbReference type="Pfam" id="PF02727"/>
    </source>
</evidence>
<comment type="caution">
    <text evidence="3">The sequence shown here is derived from an EMBL/GenBank/DDBJ whole genome shotgun (WGS) entry which is preliminary data.</text>
</comment>
<dbReference type="PANTHER" id="PTHR10638:SF86">
    <property type="entry name" value="COPPER AMINE OXIDASE 1-RELATED"/>
    <property type="match status" value="1"/>
</dbReference>
<dbReference type="EC" id="1.4.3.-" evidence="1"/>
<dbReference type="GO" id="GO:0009308">
    <property type="term" value="P:amine metabolic process"/>
    <property type="evidence" value="ECO:0007669"/>
    <property type="project" value="UniProtKB-UniRule"/>
</dbReference>
<dbReference type="FunFam" id="3.10.450.40:FF:000019">
    <property type="entry name" value="Amine oxidase"/>
    <property type="match status" value="1"/>
</dbReference>
<dbReference type="EMBL" id="JELW01000006">
    <property type="protein sequence ID" value="EXV01853.1"/>
    <property type="molecule type" value="Genomic_DNA"/>
</dbReference>
<dbReference type="Pfam" id="PF02727">
    <property type="entry name" value="Cu_amine_oxidN2"/>
    <property type="match status" value="1"/>
</dbReference>
<feature type="domain" description="Copper amine oxidase N2-terminal" evidence="2">
    <location>
        <begin position="6"/>
        <end position="89"/>
    </location>
</feature>
<dbReference type="Proteomes" id="UP000030151">
    <property type="component" value="Unassembled WGS sequence"/>
</dbReference>
<accession>A0A0A1UWY0</accession>
<keyword evidence="1" id="KW-0560">Oxidoreductase</keyword>
<dbReference type="GO" id="GO:0008131">
    <property type="term" value="F:primary methylamine oxidase activity"/>
    <property type="evidence" value="ECO:0007669"/>
    <property type="project" value="InterPro"/>
</dbReference>
<dbReference type="PANTHER" id="PTHR10638">
    <property type="entry name" value="COPPER AMINE OXIDASE"/>
    <property type="match status" value="1"/>
</dbReference>
<sequence length="98" mass="10835">MATTHHPLDPLSAEEIEAAVAIVRETHQNVKFQIVSLHEPRKATMSEWLADRSHATKPPRVADVSVIAPGGNVGDGLVDLEKKQIVQWEWINGQQPIV</sequence>